<gene>
    <name evidence="1" type="ORF">SE17_25825</name>
</gene>
<evidence type="ECO:0000313" key="2">
    <source>
        <dbReference type="Proteomes" id="UP000050509"/>
    </source>
</evidence>
<accession>A0A0P9DL36</accession>
<proteinExistence type="predicted"/>
<dbReference type="AlphaFoldDB" id="A0A0P9DL36"/>
<sequence length="75" mass="8510">MEPLSNLGQRQANLVQGAHLFITSVPLRTAGLSDHGFLSRRLAQSPWLLLLALREVVSEFLTRRERTEMRVPPCQ</sequence>
<dbReference type="EMBL" id="LJCR01001294">
    <property type="protein sequence ID" value="KPV50626.1"/>
    <property type="molecule type" value="Genomic_DNA"/>
</dbReference>
<keyword evidence="2" id="KW-1185">Reference proteome</keyword>
<dbReference type="Proteomes" id="UP000050509">
    <property type="component" value="Unassembled WGS sequence"/>
</dbReference>
<protein>
    <submittedName>
        <fullName evidence="1">Uncharacterized protein</fullName>
    </submittedName>
</protein>
<comment type="caution">
    <text evidence="1">The sequence shown here is derived from an EMBL/GenBank/DDBJ whole genome shotgun (WGS) entry which is preliminary data.</text>
</comment>
<name>A0A0P9DL36_9CHLR</name>
<organism evidence="1 2">
    <name type="scientific">Kouleothrix aurantiaca</name>
    <dbReference type="NCBI Taxonomy" id="186479"/>
    <lineage>
        <taxon>Bacteria</taxon>
        <taxon>Bacillati</taxon>
        <taxon>Chloroflexota</taxon>
        <taxon>Chloroflexia</taxon>
        <taxon>Chloroflexales</taxon>
        <taxon>Roseiflexineae</taxon>
        <taxon>Roseiflexaceae</taxon>
        <taxon>Kouleothrix</taxon>
    </lineage>
</organism>
<reference evidence="1 2" key="1">
    <citation type="submission" date="2015-09" db="EMBL/GenBank/DDBJ databases">
        <title>Draft genome sequence of Kouleothrix aurantiaca JCM 19913.</title>
        <authorList>
            <person name="Hemp J."/>
        </authorList>
    </citation>
    <scope>NUCLEOTIDE SEQUENCE [LARGE SCALE GENOMIC DNA]</scope>
    <source>
        <strain evidence="1 2">COM-B</strain>
    </source>
</reference>
<evidence type="ECO:0000313" key="1">
    <source>
        <dbReference type="EMBL" id="KPV50626.1"/>
    </source>
</evidence>